<gene>
    <name evidence="1" type="ORF">IHE45_17G097000</name>
</gene>
<name>A0ACB7UE63_DIOAL</name>
<evidence type="ECO:0000313" key="1">
    <source>
        <dbReference type="EMBL" id="KAH7658568.1"/>
    </source>
</evidence>
<reference evidence="2" key="1">
    <citation type="journal article" date="2022" name="Nat. Commun.">
        <title>Chromosome evolution and the genetic basis of agronomically important traits in greater yam.</title>
        <authorList>
            <person name="Bredeson J.V."/>
            <person name="Lyons J.B."/>
            <person name="Oniyinde I.O."/>
            <person name="Okereke N.R."/>
            <person name="Kolade O."/>
            <person name="Nnabue I."/>
            <person name="Nwadili C.O."/>
            <person name="Hribova E."/>
            <person name="Parker M."/>
            <person name="Nwogha J."/>
            <person name="Shu S."/>
            <person name="Carlson J."/>
            <person name="Kariba R."/>
            <person name="Muthemba S."/>
            <person name="Knop K."/>
            <person name="Barton G.J."/>
            <person name="Sherwood A.V."/>
            <person name="Lopez-Montes A."/>
            <person name="Asiedu R."/>
            <person name="Jamnadass R."/>
            <person name="Muchugi A."/>
            <person name="Goodstein D."/>
            <person name="Egesi C.N."/>
            <person name="Featherston J."/>
            <person name="Asfaw A."/>
            <person name="Simpson G.G."/>
            <person name="Dolezel J."/>
            <person name="Hendre P.S."/>
            <person name="Van Deynze A."/>
            <person name="Kumar P.L."/>
            <person name="Obidiegwu J.E."/>
            <person name="Bhattacharjee R."/>
            <person name="Rokhsar D.S."/>
        </authorList>
    </citation>
    <scope>NUCLEOTIDE SEQUENCE [LARGE SCALE GENOMIC DNA]</scope>
    <source>
        <strain evidence="2">cv. TDa95/00328</strain>
    </source>
</reference>
<accession>A0ACB7UE63</accession>
<evidence type="ECO:0000313" key="2">
    <source>
        <dbReference type="Proteomes" id="UP000827976"/>
    </source>
</evidence>
<sequence length="118" mass="13831">MKSVMMNTRPIIGQPPLPSRYCHYAAVPRSHSGSFVLPQLTCDQNPYDCAHWQHGLQRKMGFKQTTLGQPQIPCEHRFPQQTMQPRSSSIFQDLMERQIYKFRFLLLKLFHVRKSNGK</sequence>
<dbReference type="EMBL" id="CM037027">
    <property type="protein sequence ID" value="KAH7658568.1"/>
    <property type="molecule type" value="Genomic_DNA"/>
</dbReference>
<dbReference type="Proteomes" id="UP000827976">
    <property type="component" value="Chromosome 17"/>
</dbReference>
<comment type="caution">
    <text evidence="1">The sequence shown here is derived from an EMBL/GenBank/DDBJ whole genome shotgun (WGS) entry which is preliminary data.</text>
</comment>
<keyword evidence="2" id="KW-1185">Reference proteome</keyword>
<proteinExistence type="predicted"/>
<protein>
    <submittedName>
        <fullName evidence="1">Uncharacterized protein</fullName>
    </submittedName>
</protein>
<organism evidence="1 2">
    <name type="scientific">Dioscorea alata</name>
    <name type="common">Purple yam</name>
    <dbReference type="NCBI Taxonomy" id="55571"/>
    <lineage>
        <taxon>Eukaryota</taxon>
        <taxon>Viridiplantae</taxon>
        <taxon>Streptophyta</taxon>
        <taxon>Embryophyta</taxon>
        <taxon>Tracheophyta</taxon>
        <taxon>Spermatophyta</taxon>
        <taxon>Magnoliopsida</taxon>
        <taxon>Liliopsida</taxon>
        <taxon>Dioscoreales</taxon>
        <taxon>Dioscoreaceae</taxon>
        <taxon>Dioscorea</taxon>
    </lineage>
</organism>